<name>A0A0A9FQ69_ARUDO</name>
<organism evidence="1">
    <name type="scientific">Arundo donax</name>
    <name type="common">Giant reed</name>
    <name type="synonym">Donax arundinaceus</name>
    <dbReference type="NCBI Taxonomy" id="35708"/>
    <lineage>
        <taxon>Eukaryota</taxon>
        <taxon>Viridiplantae</taxon>
        <taxon>Streptophyta</taxon>
        <taxon>Embryophyta</taxon>
        <taxon>Tracheophyta</taxon>
        <taxon>Spermatophyta</taxon>
        <taxon>Magnoliopsida</taxon>
        <taxon>Liliopsida</taxon>
        <taxon>Poales</taxon>
        <taxon>Poaceae</taxon>
        <taxon>PACMAD clade</taxon>
        <taxon>Arundinoideae</taxon>
        <taxon>Arundineae</taxon>
        <taxon>Arundo</taxon>
    </lineage>
</organism>
<dbReference type="EMBL" id="GBRH01187453">
    <property type="protein sequence ID" value="JAE10443.1"/>
    <property type="molecule type" value="Transcribed_RNA"/>
</dbReference>
<sequence length="80" mass="8835">MQCVVHDPARVPDPKNCAFFPKRKQGQVAPIQQLCGSSKQAQMPEDHCVGSRLSLWRVAWLSSTGGTRSSSVSRPYKGTY</sequence>
<reference evidence="1" key="2">
    <citation type="journal article" date="2015" name="Data Brief">
        <title>Shoot transcriptome of the giant reed, Arundo donax.</title>
        <authorList>
            <person name="Barrero R.A."/>
            <person name="Guerrero F.D."/>
            <person name="Moolhuijzen P."/>
            <person name="Goolsby J.A."/>
            <person name="Tidwell J."/>
            <person name="Bellgard S.E."/>
            <person name="Bellgard M.I."/>
        </authorList>
    </citation>
    <scope>NUCLEOTIDE SEQUENCE</scope>
    <source>
        <tissue evidence="1">Shoot tissue taken approximately 20 cm above the soil surface</tissue>
    </source>
</reference>
<proteinExistence type="predicted"/>
<accession>A0A0A9FQ69</accession>
<reference evidence="1" key="1">
    <citation type="submission" date="2014-09" db="EMBL/GenBank/DDBJ databases">
        <authorList>
            <person name="Magalhaes I.L.F."/>
            <person name="Oliveira U."/>
            <person name="Santos F.R."/>
            <person name="Vidigal T.H.D.A."/>
            <person name="Brescovit A.D."/>
            <person name="Santos A.J."/>
        </authorList>
    </citation>
    <scope>NUCLEOTIDE SEQUENCE</scope>
    <source>
        <tissue evidence="1">Shoot tissue taken approximately 20 cm above the soil surface</tissue>
    </source>
</reference>
<evidence type="ECO:0000313" key="1">
    <source>
        <dbReference type="EMBL" id="JAE10443.1"/>
    </source>
</evidence>
<protein>
    <submittedName>
        <fullName evidence="1">Uncharacterized protein</fullName>
    </submittedName>
</protein>
<dbReference type="AlphaFoldDB" id="A0A0A9FQ69"/>